<dbReference type="SUPFAM" id="SSF51126">
    <property type="entry name" value="Pectin lyase-like"/>
    <property type="match status" value="1"/>
</dbReference>
<feature type="repeat" description="TPR" evidence="6">
    <location>
        <begin position="1060"/>
        <end position="1093"/>
    </location>
</feature>
<evidence type="ECO:0000259" key="10">
    <source>
        <dbReference type="Pfam" id="PF13229"/>
    </source>
</evidence>
<dbReference type="InterPro" id="IPR036852">
    <property type="entry name" value="Peptidase_S8/S53_dom_sf"/>
</dbReference>
<keyword evidence="12" id="KW-1185">Reference proteome</keyword>
<evidence type="ECO:0000256" key="3">
    <source>
        <dbReference type="ARBA" id="ARBA00022801"/>
    </source>
</evidence>
<dbReference type="InterPro" id="IPR012334">
    <property type="entry name" value="Pectin_lyas_fold"/>
</dbReference>
<evidence type="ECO:0000256" key="6">
    <source>
        <dbReference type="PROSITE-ProRule" id="PRU00339"/>
    </source>
</evidence>
<dbReference type="PROSITE" id="PS00138">
    <property type="entry name" value="SUBTILASE_SER"/>
    <property type="match status" value="1"/>
</dbReference>
<dbReference type="GO" id="GO:0006396">
    <property type="term" value="P:RNA processing"/>
    <property type="evidence" value="ECO:0007669"/>
    <property type="project" value="InterPro"/>
</dbReference>
<feature type="domain" description="Periplasmic copper-binding protein NosD beta helix" evidence="9">
    <location>
        <begin position="666"/>
        <end position="833"/>
    </location>
</feature>
<dbReference type="InterPro" id="IPR019734">
    <property type="entry name" value="TPR_rpt"/>
</dbReference>
<dbReference type="InterPro" id="IPR011990">
    <property type="entry name" value="TPR-like_helical_dom_sf"/>
</dbReference>
<proteinExistence type="inferred from homology"/>
<name>A0A8E7AYF2_9EURY</name>
<dbReference type="Pfam" id="PF13229">
    <property type="entry name" value="Beta_helix"/>
    <property type="match status" value="1"/>
</dbReference>
<dbReference type="InterPro" id="IPR022441">
    <property type="entry name" value="Para_beta_helix_rpt-2"/>
</dbReference>
<dbReference type="SUPFAM" id="SSF48439">
    <property type="entry name" value="Protein prenylyltransferase"/>
    <property type="match status" value="1"/>
</dbReference>
<evidence type="ECO:0000313" key="12">
    <source>
        <dbReference type="Proteomes" id="UP000680656"/>
    </source>
</evidence>
<evidence type="ECO:0000256" key="2">
    <source>
        <dbReference type="ARBA" id="ARBA00022737"/>
    </source>
</evidence>
<gene>
    <name evidence="11" type="ORF">KHC33_08960</name>
</gene>
<dbReference type="InterPro" id="IPR023828">
    <property type="entry name" value="Peptidase_S8_Ser-AS"/>
</dbReference>
<dbReference type="PROSITE" id="PS50005">
    <property type="entry name" value="TPR"/>
    <property type="match status" value="4"/>
</dbReference>
<feature type="domain" description="Right handed beta helix" evidence="10">
    <location>
        <begin position="486"/>
        <end position="625"/>
    </location>
</feature>
<comment type="caution">
    <text evidence="7">Lacks conserved residue(s) required for the propagation of feature annotation.</text>
</comment>
<evidence type="ECO:0000259" key="8">
    <source>
        <dbReference type="Pfam" id="PF00082"/>
    </source>
</evidence>
<feature type="repeat" description="TPR" evidence="6">
    <location>
        <begin position="889"/>
        <end position="922"/>
    </location>
</feature>
<accession>A0A8E7AYF2</accession>
<dbReference type="PANTHER" id="PTHR44943">
    <property type="entry name" value="CELLULOSE SYNTHASE OPERON PROTEIN C"/>
    <property type="match status" value="1"/>
</dbReference>
<keyword evidence="2" id="KW-0677">Repeat</keyword>
<dbReference type="GO" id="GO:0004252">
    <property type="term" value="F:serine-type endopeptidase activity"/>
    <property type="evidence" value="ECO:0007669"/>
    <property type="project" value="InterPro"/>
</dbReference>
<dbReference type="Gene3D" id="1.25.40.10">
    <property type="entry name" value="Tetratricopeptide repeat domain"/>
    <property type="match status" value="1"/>
</dbReference>
<dbReference type="PROSITE" id="PS50293">
    <property type="entry name" value="TPR_REGION"/>
    <property type="match status" value="1"/>
</dbReference>
<evidence type="ECO:0000256" key="7">
    <source>
        <dbReference type="PROSITE-ProRule" id="PRU01240"/>
    </source>
</evidence>
<dbReference type="Gene3D" id="3.40.50.200">
    <property type="entry name" value="Peptidase S8/S53 domain"/>
    <property type="match status" value="2"/>
</dbReference>
<evidence type="ECO:0000256" key="1">
    <source>
        <dbReference type="ARBA" id="ARBA00022670"/>
    </source>
</evidence>
<dbReference type="GeneID" id="65097310"/>
<dbReference type="RefSeq" id="WP_214418325.1">
    <property type="nucleotide sequence ID" value="NZ_CP075546.1"/>
</dbReference>
<dbReference type="InterPro" id="IPR000209">
    <property type="entry name" value="Peptidase_S8/S53_dom"/>
</dbReference>
<dbReference type="InterPro" id="IPR003107">
    <property type="entry name" value="HAT"/>
</dbReference>
<dbReference type="AlphaFoldDB" id="A0A8E7AYF2"/>
<dbReference type="InterPro" id="IPR015500">
    <property type="entry name" value="Peptidase_S8_subtilisin-rel"/>
</dbReference>
<dbReference type="CDD" id="cd05562">
    <property type="entry name" value="Peptidases_S53_like"/>
    <property type="match status" value="1"/>
</dbReference>
<dbReference type="NCBIfam" id="TIGR03804">
    <property type="entry name" value="para_beta_helix"/>
    <property type="match status" value="1"/>
</dbReference>
<dbReference type="Pfam" id="PF13414">
    <property type="entry name" value="TPR_11"/>
    <property type="match status" value="1"/>
</dbReference>
<dbReference type="InterPro" id="IPR051685">
    <property type="entry name" value="Ycf3/AcsC/BcsC/TPR_MFPF"/>
</dbReference>
<dbReference type="Proteomes" id="UP000680656">
    <property type="component" value="Chromosome"/>
</dbReference>
<reference evidence="11 12" key="1">
    <citation type="submission" date="2021-05" db="EMBL/GenBank/DDBJ databases">
        <title>A novel Methanospirillum isolate from a pyrite-forming mixed culture.</title>
        <authorList>
            <person name="Bunk B."/>
            <person name="Sproer C."/>
            <person name="Spring S."/>
            <person name="Pester M."/>
        </authorList>
    </citation>
    <scope>NUCLEOTIDE SEQUENCE [LARGE SCALE GENOMIC DNA]</scope>
    <source>
        <strain evidence="11 12">J.3.6.1-F.2.7.3</strain>
    </source>
</reference>
<dbReference type="PROSITE" id="PS51892">
    <property type="entry name" value="SUBTILASE"/>
    <property type="match status" value="1"/>
</dbReference>
<dbReference type="PANTHER" id="PTHR44943:SF8">
    <property type="entry name" value="TPR REPEAT-CONTAINING PROTEIN MJ0263"/>
    <property type="match status" value="1"/>
</dbReference>
<keyword evidence="1" id="KW-0645">Protease</keyword>
<dbReference type="Pfam" id="PF00082">
    <property type="entry name" value="Peptidase_S8"/>
    <property type="match status" value="1"/>
</dbReference>
<evidence type="ECO:0000313" key="11">
    <source>
        <dbReference type="EMBL" id="QVV87504.1"/>
    </source>
</evidence>
<dbReference type="InterPro" id="IPR034075">
    <property type="entry name" value="Glr3161-like_dom"/>
</dbReference>
<dbReference type="SUPFAM" id="SSF52743">
    <property type="entry name" value="Subtilisin-like"/>
    <property type="match status" value="1"/>
</dbReference>
<dbReference type="Pfam" id="PF05048">
    <property type="entry name" value="NosD"/>
    <property type="match status" value="1"/>
</dbReference>
<dbReference type="SMART" id="SM00710">
    <property type="entry name" value="PbH1"/>
    <property type="match status" value="10"/>
</dbReference>
<evidence type="ECO:0000256" key="5">
    <source>
        <dbReference type="ARBA" id="ARBA00022825"/>
    </source>
</evidence>
<feature type="repeat" description="TPR" evidence="6">
    <location>
        <begin position="1026"/>
        <end position="1059"/>
    </location>
</feature>
<comment type="similarity">
    <text evidence="7">Belongs to the peptidase S8 family.</text>
</comment>
<protein>
    <submittedName>
        <fullName evidence="11">Tetratricopeptide repeat protein</fullName>
    </submittedName>
</protein>
<dbReference type="GO" id="GO:0006508">
    <property type="term" value="P:proteolysis"/>
    <property type="evidence" value="ECO:0007669"/>
    <property type="project" value="UniProtKB-KW"/>
</dbReference>
<sequence>MTDTWKMIPKEKIIIHGLFCFLFICLLCNPVTAAGSIYTVGDSVLKTDQLKNMTNANGTGVIVGVISNGVKGLDESQKSGDLPNDLIVLKEGKKAEGTAMMEIIHDIAPGATIIYHDFGGGREEKFIEAFQNLIKAGATIIVEDAFNYEVPYFEDGTIAQEISRIIDENPDVLIISSAGNTANNHYQGFFSDGGEGYHSFNGSTGIPLEIQPGGRVKLHLQWDDPYSAASNDFDIFIHDLQSDSDIAIGNKVQTREQKPYEKIDYQNVGDNVQKAEVRIRAKDGKGQGSHLELLLETDATRVKVGKEYLTSDDSIIGWAALPNVISVAAISANNQKIQDFSSQGTVTIVHPVPDIRQKPEITGVDEVEVTGSGGFPTIFTGTSAAAPHIAGLLALIKSLYPSVPITELRDALLNSAKDLGTPGWDEIYGYGLADALSLHAYLQEEGKSTGITDSNQTSVISEIIIPLEQVPANEFILIEPAVLSKPGFYILGDDIIDFSESILTITGSDISIDGNGHSISGISIRFGTEAPVLQTGILIWSPENEVISNISIKNVNVTGTYAGISAKGVQNLFIDSCGLTYNNRGMDISNTKNIQIKNSVAIGNGYAGIHADASSTELSLEENQIIKNLYGIVLDGSTLCLIKQNLVADNYYDGIKLDHGVSLSHIDNNFCVGNKNGGITLLSGHKNFITNNTCQMNNPSGILLSECSENTLSGNRLIQNVRGLNAYYSDNNTISHNEIVGNDATGIMLQPSGHNTISDNRLIANFAEGILITNAVGSDQINRIVNNYLENFQNIRIQEGGRPNYQWNDPTTTATNIVGGPVKGGNVWSLPDGKGYSQTCQDKNSDGICDLPYTIFSGNVDEFPLKYTGESLSQTVIAELGPLPEPQTAEDFVTRGKILMGSSDYSGALEAYEQAIALSPTNYQAWRDKALCLKELKKYDEAMQALNTILPIYKEKPELWSTAGDILLVDMQKYTESIPFFEKAVSLDARDTHTLVNLAFAYDKTGKPDRALELYRQALEINPSLTDAWNKAGNILTRAEQYEDAVGMYDKGLLIDPGNTYILNNKGYSLFLAGKYPEAVESLEKAVILDPKYKSAWKNLGDVFKAMGRIADSEKAYANAA</sequence>
<keyword evidence="4 6" id="KW-0802">TPR repeat</keyword>
<dbReference type="Pfam" id="PF14559">
    <property type="entry name" value="TPR_19"/>
    <property type="match status" value="1"/>
</dbReference>
<organism evidence="11 12">
    <name type="scientific">Methanospirillum purgamenti</name>
    <dbReference type="NCBI Taxonomy" id="2834276"/>
    <lineage>
        <taxon>Archaea</taxon>
        <taxon>Methanobacteriati</taxon>
        <taxon>Methanobacteriota</taxon>
        <taxon>Stenosarchaea group</taxon>
        <taxon>Methanomicrobia</taxon>
        <taxon>Methanomicrobiales</taxon>
        <taxon>Methanospirillaceae</taxon>
        <taxon>Methanospirillum</taxon>
    </lineage>
</organism>
<dbReference type="SMART" id="SM00386">
    <property type="entry name" value="HAT"/>
    <property type="match status" value="3"/>
</dbReference>
<dbReference type="PRINTS" id="PR00723">
    <property type="entry name" value="SUBTILISIN"/>
</dbReference>
<keyword evidence="3" id="KW-0378">Hydrolase</keyword>
<dbReference type="InterPro" id="IPR039448">
    <property type="entry name" value="Beta_helix"/>
</dbReference>
<dbReference type="InterPro" id="IPR006626">
    <property type="entry name" value="PbH1"/>
</dbReference>
<dbReference type="Pfam" id="PF00515">
    <property type="entry name" value="TPR_1"/>
    <property type="match status" value="1"/>
</dbReference>
<keyword evidence="5" id="KW-0720">Serine protease</keyword>
<dbReference type="InterPro" id="IPR007742">
    <property type="entry name" value="NosD_dom"/>
</dbReference>
<evidence type="ECO:0000259" key="9">
    <source>
        <dbReference type="Pfam" id="PF05048"/>
    </source>
</evidence>
<dbReference type="KEGG" id="mrtj:KHC33_08960"/>
<dbReference type="Gene3D" id="2.160.20.10">
    <property type="entry name" value="Single-stranded right-handed beta-helix, Pectin lyase-like"/>
    <property type="match status" value="1"/>
</dbReference>
<feature type="domain" description="Peptidase S8/S53" evidence="8">
    <location>
        <begin position="319"/>
        <end position="431"/>
    </location>
</feature>
<dbReference type="SMART" id="SM00028">
    <property type="entry name" value="TPR"/>
    <property type="match status" value="6"/>
</dbReference>
<dbReference type="EMBL" id="CP075546">
    <property type="protein sequence ID" value="QVV87504.1"/>
    <property type="molecule type" value="Genomic_DNA"/>
</dbReference>
<feature type="repeat" description="TPR" evidence="6">
    <location>
        <begin position="992"/>
        <end position="1025"/>
    </location>
</feature>
<dbReference type="InterPro" id="IPR011050">
    <property type="entry name" value="Pectin_lyase_fold/virulence"/>
</dbReference>
<evidence type="ECO:0000256" key="4">
    <source>
        <dbReference type="ARBA" id="ARBA00022803"/>
    </source>
</evidence>